<keyword evidence="6" id="KW-0653">Protein transport</keyword>
<evidence type="ECO:0000259" key="9">
    <source>
        <dbReference type="Pfam" id="PF12932"/>
    </source>
</evidence>
<dbReference type="GO" id="GO:0016192">
    <property type="term" value="P:vesicle-mediated transport"/>
    <property type="evidence" value="ECO:0007669"/>
    <property type="project" value="UniProtKB-KW"/>
</dbReference>
<sequence>MPQTPKADFATSPTRRGTPSTSEPIPYFSGGSNGATDADFFTLIGASSAADTNHTAHESVTADPLVQQQPGPAPVPLQYGYVSSEQQVDFGVPPRCATGPAVEYPHQSVAHQHEGPYVAAANFGAYRSASVVYGGAHYGAQQMYQTASMGMGSTYQVPNEASGASRVGAYGDTRDVTGVAEQQIDYSTVGTNVYDGYANASQHTAGMATGALAYTDINGDTTAGSATALAGSTAADTTNNGVVFDEAVGRYYDTNSGQYYDDVSGSWYYPQQDQDQPQQGQQETVEAPTSTYEVSQQAAQDGQGMHGGEWTNVSDGAAFFENLNGTTAELQQPNTDGRTGAAEALDTGHEIDRYGEQAAEPQVSSWDVPPAATEASYSESAYAAYADKGDTGLQPELPEQSQAAFYTGVTAPAPAPALSPSATTQIADEWAQYSNGEQALTSDSVAFADRNGDGSANVDVSMEAAANGVNSLSEQNFKPGFVPYEESSASSSFVPPVGEASVARSTAQGAQDVWLGNGHVNAREAYADMEVTGQSQLDGNENADRQSWDAEAKSALAGAAYRGMGIGAGVDAVGTTGPGMEYVGRQEPADEVHFGRSAWAADGYSTPDSMVGKQAAAAAQRRDGARVPVVAFGIGGRMVTMHPRVVTRFGADGNEAQRVAPGLLQVQALASVLAEKDAALPGLPLLTGEVTRTEVLRQRDTAVAWASALAEAPAVCALGAEEQALARVVVAVMRVAGERDIQGHSLSDAVDALRPLFAEVPRMAASSARADADDVQELEELLLAGRRGDAVSAASARGQWAHALVIASGAGRDAFAAAVAAFAATLHGGHTALGAQYGLFAGRGAAAVAAAHSDWARTLALALANRTPGDAVAMVRLGDGLRAAPLSAAHACYVAALQRDVFEGVTPRVVLLGAPRTSRCQLAVVLTELHELSLALRAVAAGDAPRCLPHLLPYKLLRAWWLADCGHITPASLYCEAALRLIAALPPAAAAPYSGALARELRALRERLAVTEPPARPAAASWLARAVPRPSLASLMTAVDSSIDRFIAGADTVPDTGSDAPLGSFEVGPDTARAPPAWGTMAGTSAVPDPPAWGDPGPAGPQFVSAAQGDLLVPAAAPGPAAASAWGYASAAAPSPGPAPVAAPPLPPPPAAEDEEEDMFGFVKRRPPASQSARPSADIARSAPVSTRASSDAPPAGAASKDPAVDKEPAGVFGMLKGLWASRKNQANLGEESQFVYDPALQRWVDKSAPAESQDSAPPPPPPPPPSAMRFQPHSAAPPASRPASALPAGFSGANGTALLPPAATSASANISRTATPMSSAAPDAAAPARAAKRRGARSRYVDLLNH</sequence>
<keyword evidence="6" id="KW-0072">Autophagy</keyword>
<dbReference type="InterPro" id="IPR024298">
    <property type="entry name" value="Sec16_Sec23-bd"/>
</dbReference>
<keyword evidence="4 6" id="KW-0931">ER-Golgi transport</keyword>
<comment type="function">
    <text evidence="5 6">Involved in the initiation of assembly of the COPII coat required for the formation of transport vesicles from the endoplasmic reticulum (ER) and the selection of cargo molecules. Also involved in autophagy.</text>
</comment>
<feature type="region of interest" description="Disordered" evidence="7">
    <location>
        <begin position="1130"/>
        <end position="1209"/>
    </location>
</feature>
<feature type="compositionally biased region" description="Low complexity" evidence="7">
    <location>
        <begin position="11"/>
        <end position="22"/>
    </location>
</feature>
<accession>A0A9W8HYY7</accession>
<evidence type="ECO:0000313" key="10">
    <source>
        <dbReference type="EMBL" id="KAJ2808870.1"/>
    </source>
</evidence>
<feature type="region of interest" description="Disordered" evidence="7">
    <location>
        <begin position="263"/>
        <end position="312"/>
    </location>
</feature>
<reference evidence="10" key="1">
    <citation type="submission" date="2022-07" db="EMBL/GenBank/DDBJ databases">
        <title>Phylogenomic reconstructions and comparative analyses of Kickxellomycotina fungi.</title>
        <authorList>
            <person name="Reynolds N.K."/>
            <person name="Stajich J.E."/>
            <person name="Barry K."/>
            <person name="Grigoriev I.V."/>
            <person name="Crous P."/>
            <person name="Smith M.E."/>
        </authorList>
    </citation>
    <scope>NUCLEOTIDE SEQUENCE</scope>
    <source>
        <strain evidence="10">NRRL 1565</strain>
    </source>
</reference>
<feature type="domain" description="Sec16 central conserved" evidence="9">
    <location>
        <begin position="627"/>
        <end position="697"/>
    </location>
</feature>
<keyword evidence="2 6" id="KW-0813">Transport</keyword>
<keyword evidence="11" id="KW-1185">Reference proteome</keyword>
<feature type="compositionally biased region" description="Low complexity" evidence="7">
    <location>
        <begin position="1297"/>
        <end position="1330"/>
    </location>
</feature>
<keyword evidence="6" id="KW-0472">Membrane</keyword>
<dbReference type="Pfam" id="PF12932">
    <property type="entry name" value="Sec16"/>
    <property type="match status" value="1"/>
</dbReference>
<gene>
    <name evidence="10" type="ORF">H4R20_000563</name>
</gene>
<dbReference type="PANTHER" id="PTHR13402:SF6">
    <property type="entry name" value="SECRETORY 16, ISOFORM I"/>
    <property type="match status" value="1"/>
</dbReference>
<feature type="compositionally biased region" description="Low complexity" evidence="7">
    <location>
        <begin position="270"/>
        <end position="282"/>
    </location>
</feature>
<evidence type="ECO:0000256" key="2">
    <source>
        <dbReference type="ARBA" id="ARBA00022448"/>
    </source>
</evidence>
<dbReference type="GO" id="GO:0006914">
    <property type="term" value="P:autophagy"/>
    <property type="evidence" value="ECO:0007669"/>
    <property type="project" value="UniProtKB-KW"/>
</dbReference>
<comment type="subcellular location">
    <subcellularLocation>
        <location evidence="6">Endoplasmic reticulum membrane</location>
    </subcellularLocation>
</comment>
<dbReference type="GO" id="GO:0012507">
    <property type="term" value="C:ER to Golgi transport vesicle membrane"/>
    <property type="evidence" value="ECO:0007669"/>
    <property type="project" value="TreeGrafter"/>
</dbReference>
<dbReference type="EMBL" id="JANBUO010000019">
    <property type="protein sequence ID" value="KAJ2808870.1"/>
    <property type="molecule type" value="Genomic_DNA"/>
</dbReference>
<dbReference type="GO" id="GO:0070971">
    <property type="term" value="C:endoplasmic reticulum exit site"/>
    <property type="evidence" value="ECO:0007669"/>
    <property type="project" value="UniProtKB-ARBA"/>
</dbReference>
<proteinExistence type="inferred from homology"/>
<feature type="compositionally biased region" description="Pro residues" evidence="7">
    <location>
        <begin position="1135"/>
        <end position="1151"/>
    </location>
</feature>
<dbReference type="GO" id="GO:0070973">
    <property type="term" value="P:protein localization to endoplasmic reticulum exit site"/>
    <property type="evidence" value="ECO:0007669"/>
    <property type="project" value="TreeGrafter"/>
</dbReference>
<dbReference type="GO" id="GO:0007030">
    <property type="term" value="P:Golgi organization"/>
    <property type="evidence" value="ECO:0007669"/>
    <property type="project" value="TreeGrafter"/>
</dbReference>
<evidence type="ECO:0000259" key="8">
    <source>
        <dbReference type="Pfam" id="PF12931"/>
    </source>
</evidence>
<dbReference type="Proteomes" id="UP001140094">
    <property type="component" value="Unassembled WGS sequence"/>
</dbReference>
<evidence type="ECO:0000313" key="11">
    <source>
        <dbReference type="Proteomes" id="UP001140094"/>
    </source>
</evidence>
<feature type="region of interest" description="Disordered" evidence="7">
    <location>
        <begin position="1245"/>
        <end position="1347"/>
    </location>
</feature>
<evidence type="ECO:0000256" key="6">
    <source>
        <dbReference type="RuleBase" id="RU364101"/>
    </source>
</evidence>
<name>A0A9W8HYY7_9FUNG</name>
<feature type="compositionally biased region" description="Low complexity" evidence="7">
    <location>
        <begin position="1273"/>
        <end position="1289"/>
    </location>
</feature>
<dbReference type="Pfam" id="PF12931">
    <property type="entry name" value="TPR_Sec16"/>
    <property type="match status" value="1"/>
</dbReference>
<evidence type="ECO:0000256" key="5">
    <source>
        <dbReference type="ARBA" id="ARBA00024687"/>
    </source>
</evidence>
<feature type="compositionally biased region" description="Pro residues" evidence="7">
    <location>
        <begin position="1257"/>
        <end position="1267"/>
    </location>
</feature>
<keyword evidence="3 6" id="KW-0256">Endoplasmic reticulum</keyword>
<dbReference type="GO" id="GO:0015031">
    <property type="term" value="P:protein transport"/>
    <property type="evidence" value="ECO:0007669"/>
    <property type="project" value="UniProtKB-KW"/>
</dbReference>
<dbReference type="OrthoDB" id="8918678at2759"/>
<evidence type="ECO:0000256" key="7">
    <source>
        <dbReference type="SAM" id="MobiDB-lite"/>
    </source>
</evidence>
<protein>
    <recommendedName>
        <fullName evidence="6">Protein transport protein sec16</fullName>
    </recommendedName>
</protein>
<dbReference type="GO" id="GO:0005789">
    <property type="term" value="C:endoplasmic reticulum membrane"/>
    <property type="evidence" value="ECO:0007669"/>
    <property type="project" value="UniProtKB-SubCell"/>
</dbReference>
<dbReference type="Gene3D" id="1.25.40.1030">
    <property type="match status" value="1"/>
</dbReference>
<evidence type="ECO:0000256" key="4">
    <source>
        <dbReference type="ARBA" id="ARBA00022892"/>
    </source>
</evidence>
<organism evidence="10 11">
    <name type="scientific">Coemansia guatemalensis</name>
    <dbReference type="NCBI Taxonomy" id="2761395"/>
    <lineage>
        <taxon>Eukaryota</taxon>
        <taxon>Fungi</taxon>
        <taxon>Fungi incertae sedis</taxon>
        <taxon>Zoopagomycota</taxon>
        <taxon>Kickxellomycotina</taxon>
        <taxon>Kickxellomycetes</taxon>
        <taxon>Kickxellales</taxon>
        <taxon>Kickxellaceae</taxon>
        <taxon>Coemansia</taxon>
    </lineage>
</organism>
<dbReference type="PANTHER" id="PTHR13402">
    <property type="entry name" value="RGPR-RELATED"/>
    <property type="match status" value="1"/>
</dbReference>
<feature type="compositionally biased region" description="Polar residues" evidence="7">
    <location>
        <begin position="283"/>
        <end position="300"/>
    </location>
</feature>
<feature type="compositionally biased region" description="Low complexity" evidence="7">
    <location>
        <begin position="1189"/>
        <end position="1202"/>
    </location>
</feature>
<evidence type="ECO:0000256" key="1">
    <source>
        <dbReference type="ARBA" id="ARBA00005927"/>
    </source>
</evidence>
<comment type="similarity">
    <text evidence="1 6">Belongs to the SEC16 family.</text>
</comment>
<feature type="region of interest" description="Disordered" evidence="7">
    <location>
        <begin position="1055"/>
        <end position="1104"/>
    </location>
</feature>
<evidence type="ECO:0000256" key="3">
    <source>
        <dbReference type="ARBA" id="ARBA00022824"/>
    </source>
</evidence>
<comment type="caution">
    <text evidence="10">The sequence shown here is derived from an EMBL/GenBank/DDBJ whole genome shotgun (WGS) entry which is preliminary data.</text>
</comment>
<feature type="region of interest" description="Disordered" evidence="7">
    <location>
        <begin position="1"/>
        <end position="31"/>
    </location>
</feature>
<feature type="domain" description="Sec16 Sec23-binding" evidence="8">
    <location>
        <begin position="779"/>
        <end position="1049"/>
    </location>
</feature>
<dbReference type="InterPro" id="IPR024340">
    <property type="entry name" value="Sec16_CCD"/>
</dbReference>